<dbReference type="Proteomes" id="UP000294927">
    <property type="component" value="Unassembled WGS sequence"/>
</dbReference>
<gene>
    <name evidence="2" type="ORF">CLV71_104106</name>
</gene>
<dbReference type="SUPFAM" id="SSF109854">
    <property type="entry name" value="DinB/YfiT-like putative metalloenzymes"/>
    <property type="match status" value="1"/>
</dbReference>
<reference evidence="2 3" key="1">
    <citation type="submission" date="2019-03" db="EMBL/GenBank/DDBJ databases">
        <title>Genomic Encyclopedia of Archaeal and Bacterial Type Strains, Phase II (KMG-II): from individual species to whole genera.</title>
        <authorList>
            <person name="Goeker M."/>
        </authorList>
    </citation>
    <scope>NUCLEOTIDE SEQUENCE [LARGE SCALE GENOMIC DNA]</scope>
    <source>
        <strain evidence="2 3">DSM 45499</strain>
    </source>
</reference>
<accession>A0A4R7VVI7</accession>
<dbReference type="InterPro" id="IPR024775">
    <property type="entry name" value="DinB-like"/>
</dbReference>
<organism evidence="2 3">
    <name type="scientific">Actinophytocola oryzae</name>
    <dbReference type="NCBI Taxonomy" id="502181"/>
    <lineage>
        <taxon>Bacteria</taxon>
        <taxon>Bacillati</taxon>
        <taxon>Actinomycetota</taxon>
        <taxon>Actinomycetes</taxon>
        <taxon>Pseudonocardiales</taxon>
        <taxon>Pseudonocardiaceae</taxon>
    </lineage>
</organism>
<evidence type="ECO:0000259" key="1">
    <source>
        <dbReference type="Pfam" id="PF12867"/>
    </source>
</evidence>
<dbReference type="InterPro" id="IPR034660">
    <property type="entry name" value="DinB/YfiT-like"/>
</dbReference>
<evidence type="ECO:0000313" key="2">
    <source>
        <dbReference type="EMBL" id="TDV53638.1"/>
    </source>
</evidence>
<keyword evidence="3" id="KW-1185">Reference proteome</keyword>
<evidence type="ECO:0000313" key="3">
    <source>
        <dbReference type="Proteomes" id="UP000294927"/>
    </source>
</evidence>
<name>A0A4R7VVI7_9PSEU</name>
<dbReference type="OrthoDB" id="5022306at2"/>
<dbReference type="Pfam" id="PF12867">
    <property type="entry name" value="DinB_2"/>
    <property type="match status" value="1"/>
</dbReference>
<dbReference type="EMBL" id="SOCP01000004">
    <property type="protein sequence ID" value="TDV53638.1"/>
    <property type="molecule type" value="Genomic_DNA"/>
</dbReference>
<sequence length="173" mass="20133">MWRDQLVAQIEFYWSYHLLPRLKGLTDEEYFWEPVPNCWSIRQVDGTWKIDWAWPTPDPAPVTTIAWRLAHLGVQTFGIRWSTHFGDGSLTLDTVKWPSTARDAVTELSRYYHLWVTAIQGMDEASLARPVGPQEHQWGNEPFAGLAFHLNREFVHHGAEVCLLRDLYRAGTR</sequence>
<dbReference type="AlphaFoldDB" id="A0A4R7VVI7"/>
<protein>
    <submittedName>
        <fullName evidence="2">DinB family protein</fullName>
    </submittedName>
</protein>
<proteinExistence type="predicted"/>
<feature type="domain" description="DinB-like" evidence="1">
    <location>
        <begin position="57"/>
        <end position="160"/>
    </location>
</feature>
<comment type="caution">
    <text evidence="2">The sequence shown here is derived from an EMBL/GenBank/DDBJ whole genome shotgun (WGS) entry which is preliminary data.</text>
</comment>